<keyword evidence="6" id="KW-0604">Photosystem II</keyword>
<organism evidence="8">
    <name type="scientific">Boodleopsis sp. H.0758</name>
    <dbReference type="NCBI Taxonomy" id="2320802"/>
    <lineage>
        <taxon>Eukaryota</taxon>
        <taxon>Viridiplantae</taxon>
        <taxon>Chlorophyta</taxon>
        <taxon>core chlorophytes</taxon>
        <taxon>Ulvophyceae</taxon>
        <taxon>TCBD clade</taxon>
        <taxon>Bryopsidales</taxon>
        <taxon>Halimedineae</taxon>
        <taxon>Halimedaceae</taxon>
        <taxon>Rhipileae</taxon>
        <taxon>Boodleopsis</taxon>
    </lineage>
</organism>
<keyword evidence="3 7" id="KW-0812">Transmembrane</keyword>
<keyword evidence="4 7" id="KW-1133">Transmembrane helix</keyword>
<evidence type="ECO:0000256" key="2">
    <source>
        <dbReference type="ARBA" id="ARBA00022531"/>
    </source>
</evidence>
<dbReference type="RefSeq" id="YP_009518999.1">
    <property type="nucleotide sequence ID" value="NC_039521.1"/>
</dbReference>
<dbReference type="GO" id="GO:0009523">
    <property type="term" value="C:photosystem II"/>
    <property type="evidence" value="ECO:0007669"/>
    <property type="project" value="UniProtKB-KW"/>
</dbReference>
<dbReference type="GeneID" id="38278789"/>
<geneLocation type="chloroplast" evidence="8"/>
<reference evidence="8" key="2">
    <citation type="journal article" date="2019" name="Mol. Phylogenet. Evol.">
        <title>Reassessment of the classification of bryopsidales (chlorophyta) based on chloroplast phylogenomic analyses.</title>
        <authorList>
            <person name="Cremen M.C."/>
            <person name="Leliaert F."/>
            <person name="West J."/>
            <person name="Lam D.W."/>
            <person name="Shimada S."/>
            <person name="Lopez-Bautista J.M."/>
            <person name="Verbruggen H."/>
        </authorList>
    </citation>
    <scope>NUCLEOTIDE SEQUENCE</scope>
</reference>
<keyword evidence="2" id="KW-0602">Photosynthesis</keyword>
<dbReference type="NCBIfam" id="NF010239">
    <property type="entry name" value="PRK13686.1"/>
    <property type="match status" value="1"/>
</dbReference>
<proteinExistence type="predicted"/>
<evidence type="ECO:0000256" key="4">
    <source>
        <dbReference type="ARBA" id="ARBA00022989"/>
    </source>
</evidence>
<feature type="transmembrane region" description="Helical" evidence="7">
    <location>
        <begin position="6"/>
        <end position="28"/>
    </location>
</feature>
<evidence type="ECO:0000256" key="5">
    <source>
        <dbReference type="ARBA" id="ARBA00023136"/>
    </source>
</evidence>
<protein>
    <submittedName>
        <fullName evidence="8">Photosystem II protein psb30</fullName>
    </submittedName>
</protein>
<keyword evidence="5 7" id="KW-0472">Membrane</keyword>
<reference evidence="8" key="1">
    <citation type="submission" date="2018-07" db="EMBL/GenBank/DDBJ databases">
        <authorList>
            <person name="Quirk P.G."/>
            <person name="Krulwich T.A."/>
        </authorList>
    </citation>
    <scope>NUCLEOTIDE SEQUENCE</scope>
</reference>
<sequence length="33" mass="3674">MGSQVFFQLISLFFVIIAGPLIIFLLVFSGNKL</sequence>
<evidence type="ECO:0000256" key="7">
    <source>
        <dbReference type="SAM" id="Phobius"/>
    </source>
</evidence>
<dbReference type="InterPro" id="IPR010284">
    <property type="entry name" value="PSII_Ycf12_core-subunit"/>
</dbReference>
<evidence type="ECO:0000313" key="8">
    <source>
        <dbReference type="EMBL" id="AYC64970.1"/>
    </source>
</evidence>
<dbReference type="GO" id="GO:0015979">
    <property type="term" value="P:photosynthesis"/>
    <property type="evidence" value="ECO:0007669"/>
    <property type="project" value="UniProtKB-KW"/>
</dbReference>
<evidence type="ECO:0000256" key="6">
    <source>
        <dbReference type="ARBA" id="ARBA00023276"/>
    </source>
</evidence>
<keyword evidence="8" id="KW-0150">Chloroplast</keyword>
<dbReference type="AlphaFoldDB" id="A0A386AZU7"/>
<evidence type="ECO:0000256" key="3">
    <source>
        <dbReference type="ARBA" id="ARBA00022692"/>
    </source>
</evidence>
<keyword evidence="8" id="KW-0934">Plastid</keyword>
<evidence type="ECO:0000256" key="1">
    <source>
        <dbReference type="ARBA" id="ARBA00004167"/>
    </source>
</evidence>
<comment type="subcellular location">
    <subcellularLocation>
        <location evidence="1">Membrane</location>
        <topology evidence="1">Single-pass membrane protein</topology>
    </subcellularLocation>
</comment>
<dbReference type="EMBL" id="MH591104">
    <property type="protein sequence ID" value="AYC64970.1"/>
    <property type="molecule type" value="Genomic_DNA"/>
</dbReference>
<gene>
    <name evidence="8" type="primary">psb30</name>
</gene>
<dbReference type="Pfam" id="PF05969">
    <property type="entry name" value="PSII_Ycf12"/>
    <property type="match status" value="1"/>
</dbReference>
<accession>A0A386AZU7</accession>
<name>A0A386AZU7_9CHLO</name>